<evidence type="ECO:0000313" key="2">
    <source>
        <dbReference type="EMBL" id="KHN20524.1"/>
    </source>
</evidence>
<organism evidence="2">
    <name type="scientific">Glycine soja</name>
    <name type="common">Wild soybean</name>
    <dbReference type="NCBI Taxonomy" id="3848"/>
    <lineage>
        <taxon>Eukaryota</taxon>
        <taxon>Viridiplantae</taxon>
        <taxon>Streptophyta</taxon>
        <taxon>Embryophyta</taxon>
        <taxon>Tracheophyta</taxon>
        <taxon>Spermatophyta</taxon>
        <taxon>Magnoliopsida</taxon>
        <taxon>eudicotyledons</taxon>
        <taxon>Gunneridae</taxon>
        <taxon>Pentapetalae</taxon>
        <taxon>rosids</taxon>
        <taxon>fabids</taxon>
        <taxon>Fabales</taxon>
        <taxon>Fabaceae</taxon>
        <taxon>Papilionoideae</taxon>
        <taxon>50 kb inversion clade</taxon>
        <taxon>NPAAA clade</taxon>
        <taxon>indigoferoid/millettioid clade</taxon>
        <taxon>Phaseoleae</taxon>
        <taxon>Glycine</taxon>
        <taxon>Glycine subgen. Soja</taxon>
    </lineage>
</organism>
<reference evidence="2" key="1">
    <citation type="submission" date="2014-07" db="EMBL/GenBank/DDBJ databases">
        <title>Identification of a novel salt tolerance gene in wild soybean by whole-genome sequencing.</title>
        <authorList>
            <person name="Lam H.-M."/>
            <person name="Qi X."/>
            <person name="Li M.-W."/>
            <person name="Liu X."/>
            <person name="Xie M."/>
            <person name="Ni M."/>
            <person name="Xu X."/>
        </authorList>
    </citation>
    <scope>NUCLEOTIDE SEQUENCE [LARGE SCALE GENOMIC DNA]</scope>
    <source>
        <tissue evidence="2">Root</tissue>
    </source>
</reference>
<proteinExistence type="predicted"/>
<keyword evidence="1" id="KW-0812">Transmembrane</keyword>
<gene>
    <name evidence="2" type="ORF">glysoja_029537</name>
</gene>
<name>A0A0B2QJX7_GLYSO</name>
<keyword evidence="1" id="KW-0472">Membrane</keyword>
<dbReference type="Proteomes" id="UP000053555">
    <property type="component" value="Unassembled WGS sequence"/>
</dbReference>
<dbReference type="PANTHER" id="PTHR34065:SF1">
    <property type="entry name" value="CELL DIVISION CONTROL PROTEIN 14"/>
    <property type="match status" value="1"/>
</dbReference>
<dbReference type="InterPro" id="IPR012535">
    <property type="entry name" value="Cell_div_Cdc14"/>
</dbReference>
<keyword evidence="1" id="KW-1133">Transmembrane helix</keyword>
<sequence>MSSLLNVNSSLATSNQHRHEAFRSKEKIAVLLEIFCETRAFQERVELIVAVLMNILSTRGVLEQGACLDALISLIVDSSSNQMSYLLHITLICFMILILFSIYKLLHL</sequence>
<protein>
    <submittedName>
        <fullName evidence="2">Uncharacterized protein</fullName>
    </submittedName>
</protein>
<dbReference type="PANTHER" id="PTHR34065">
    <property type="entry name" value="CELL DIVISION CONTROL PROTEIN 14"/>
    <property type="match status" value="1"/>
</dbReference>
<accession>A0A0B2QJX7</accession>
<evidence type="ECO:0000256" key="1">
    <source>
        <dbReference type="SAM" id="Phobius"/>
    </source>
</evidence>
<dbReference type="EMBL" id="KN658441">
    <property type="protein sequence ID" value="KHN20524.1"/>
    <property type="molecule type" value="Genomic_DNA"/>
</dbReference>
<feature type="transmembrane region" description="Helical" evidence="1">
    <location>
        <begin position="85"/>
        <end position="106"/>
    </location>
</feature>
<dbReference type="AlphaFoldDB" id="A0A0B2QJX7"/>